<dbReference type="EMBL" id="AGNL01032867">
    <property type="protein sequence ID" value="EJK55933.1"/>
    <property type="molecule type" value="Genomic_DNA"/>
</dbReference>
<evidence type="ECO:0000256" key="3">
    <source>
        <dbReference type="ARBA" id="ARBA00022691"/>
    </source>
</evidence>
<accession>K0RQ67</accession>
<dbReference type="Gene3D" id="3.90.1410.10">
    <property type="entry name" value="set domain protein methyltransferase, domain 1"/>
    <property type="match status" value="1"/>
</dbReference>
<dbReference type="InterPro" id="IPR050600">
    <property type="entry name" value="SETD3_SETD6_MTase"/>
</dbReference>
<dbReference type="SUPFAM" id="SSF82199">
    <property type="entry name" value="SET domain"/>
    <property type="match status" value="1"/>
</dbReference>
<dbReference type="InterPro" id="IPR015353">
    <property type="entry name" value="Rubisco_LSMT_subst-bd"/>
</dbReference>
<organism evidence="7 8">
    <name type="scientific">Thalassiosira oceanica</name>
    <name type="common">Marine diatom</name>
    <dbReference type="NCBI Taxonomy" id="159749"/>
    <lineage>
        <taxon>Eukaryota</taxon>
        <taxon>Sar</taxon>
        <taxon>Stramenopiles</taxon>
        <taxon>Ochrophyta</taxon>
        <taxon>Bacillariophyta</taxon>
        <taxon>Coscinodiscophyceae</taxon>
        <taxon>Thalassiosirophycidae</taxon>
        <taxon>Thalassiosirales</taxon>
        <taxon>Thalassiosiraceae</taxon>
        <taxon>Thalassiosira</taxon>
    </lineage>
</organism>
<dbReference type="InterPro" id="IPR036464">
    <property type="entry name" value="Rubisco_LSMT_subst-bd_sf"/>
</dbReference>
<dbReference type="CDD" id="cd10527">
    <property type="entry name" value="SET_LSMT"/>
    <property type="match status" value="1"/>
</dbReference>
<feature type="transmembrane region" description="Helical" evidence="5">
    <location>
        <begin position="34"/>
        <end position="54"/>
    </location>
</feature>
<dbReference type="SUPFAM" id="SSF81822">
    <property type="entry name" value="RuBisCo LSMT C-terminal, substrate-binding domain"/>
    <property type="match status" value="1"/>
</dbReference>
<evidence type="ECO:0000256" key="2">
    <source>
        <dbReference type="ARBA" id="ARBA00022679"/>
    </source>
</evidence>
<feature type="domain" description="SET" evidence="6">
    <location>
        <begin position="107"/>
        <end position="385"/>
    </location>
</feature>
<keyword evidence="5" id="KW-0812">Transmembrane</keyword>
<keyword evidence="2" id="KW-0808">Transferase</keyword>
<feature type="region of interest" description="Disordered" evidence="4">
    <location>
        <begin position="56"/>
        <end position="91"/>
    </location>
</feature>
<evidence type="ECO:0000256" key="1">
    <source>
        <dbReference type="ARBA" id="ARBA00022603"/>
    </source>
</evidence>
<evidence type="ECO:0000256" key="4">
    <source>
        <dbReference type="SAM" id="MobiDB-lite"/>
    </source>
</evidence>
<dbReference type="Proteomes" id="UP000266841">
    <property type="component" value="Unassembled WGS sequence"/>
</dbReference>
<keyword evidence="5" id="KW-0472">Membrane</keyword>
<dbReference type="GO" id="GO:0016279">
    <property type="term" value="F:protein-lysine N-methyltransferase activity"/>
    <property type="evidence" value="ECO:0007669"/>
    <property type="project" value="TreeGrafter"/>
</dbReference>
<evidence type="ECO:0000313" key="7">
    <source>
        <dbReference type="EMBL" id="EJK55933.1"/>
    </source>
</evidence>
<dbReference type="Gene3D" id="3.90.1420.10">
    <property type="entry name" value="Rubisco LSMT, substrate-binding domain"/>
    <property type="match status" value="1"/>
</dbReference>
<dbReference type="PANTHER" id="PTHR13271">
    <property type="entry name" value="UNCHARACTERIZED PUTATIVE METHYLTRANSFERASE"/>
    <property type="match status" value="1"/>
</dbReference>
<dbReference type="InterPro" id="IPR046341">
    <property type="entry name" value="SET_dom_sf"/>
</dbReference>
<dbReference type="PROSITE" id="PS50280">
    <property type="entry name" value="SET"/>
    <property type="match status" value="1"/>
</dbReference>
<sequence length="567" mass="62082">MSRPAVCEGDRRGRGTVAKQPANNLAIMARRRGLLLPIAVGVSCINCGFAFAPAHQSTSHQRTTRRTTRSALSAVKVKTSSPSKSSSRLSRTSAFTDWAKENNIKYAGVEVSSGGDNSGLGLYVTQDINANDVLIQVPTNMVIQAESPDYNTVMEREVFDSNPKAYRNLQWWAALSVQLNYYDKINPVNDKAGGISIQPWLNSLPRVYDTPAFNWAESSLEELQYRPMIEAVALQKRAWKKEFETVQKAASKDFLSKVSFEDFVWGCETARSRAFSGAYSGSAFNPIPYATVTVLVAVYVALGIGSIEQAANGAALVICGSILKDFVVPKLLKIQKYVICPLIDMANHVGTGAAGNVSFEYFADGYSLSALSNAKKGSEMFISYGPRSNDQLLQYYGFVEEQNAHDIYILPPIREWDIGQLEEACGRKIGNGRLEKLDRVGLLGKAAANSENPDAANDIGGVVLTRASGIDPAVTQALRALISTDSEWQDSGESIGNFAEMVSAENEQAARTVARRAMELELESKPTTIEEDVNLLKVMQDKDGVDLAVKFRLEKKKLLQEAISRMR</sequence>
<evidence type="ECO:0000313" key="8">
    <source>
        <dbReference type="Proteomes" id="UP000266841"/>
    </source>
</evidence>
<dbReference type="InterPro" id="IPR001214">
    <property type="entry name" value="SET_dom"/>
</dbReference>
<dbReference type="OMA" id="WGCETAR"/>
<dbReference type="OrthoDB" id="341421at2759"/>
<keyword evidence="3" id="KW-0949">S-adenosyl-L-methionine</keyword>
<protein>
    <recommendedName>
        <fullName evidence="6">SET domain-containing protein</fullName>
    </recommendedName>
</protein>
<dbReference type="GO" id="GO:0032259">
    <property type="term" value="P:methylation"/>
    <property type="evidence" value="ECO:0007669"/>
    <property type="project" value="UniProtKB-KW"/>
</dbReference>
<gene>
    <name evidence="7" type="ORF">THAOC_24272</name>
</gene>
<dbReference type="Pfam" id="PF09273">
    <property type="entry name" value="Rubis-subs-bind"/>
    <property type="match status" value="1"/>
</dbReference>
<proteinExistence type="predicted"/>
<dbReference type="AlphaFoldDB" id="K0RQ67"/>
<dbReference type="eggNOG" id="KOG1337">
    <property type="taxonomic scope" value="Eukaryota"/>
</dbReference>
<keyword evidence="8" id="KW-1185">Reference proteome</keyword>
<feature type="compositionally biased region" description="Low complexity" evidence="4">
    <location>
        <begin position="69"/>
        <end position="91"/>
    </location>
</feature>
<reference evidence="7 8" key="1">
    <citation type="journal article" date="2012" name="Genome Biol.">
        <title>Genome and low-iron response of an oceanic diatom adapted to chronic iron limitation.</title>
        <authorList>
            <person name="Lommer M."/>
            <person name="Specht M."/>
            <person name="Roy A.S."/>
            <person name="Kraemer L."/>
            <person name="Andreson R."/>
            <person name="Gutowska M.A."/>
            <person name="Wolf J."/>
            <person name="Bergner S.V."/>
            <person name="Schilhabel M.B."/>
            <person name="Klostermeier U.C."/>
            <person name="Beiko R.G."/>
            <person name="Rosenstiel P."/>
            <person name="Hippler M."/>
            <person name="Laroche J."/>
        </authorList>
    </citation>
    <scope>NUCLEOTIDE SEQUENCE [LARGE SCALE GENOMIC DNA]</scope>
    <source>
        <strain evidence="7 8">CCMP1005</strain>
    </source>
</reference>
<keyword evidence="1" id="KW-0489">Methyltransferase</keyword>
<dbReference type="PANTHER" id="PTHR13271:SF137">
    <property type="entry name" value="SET DOMAIN-CONTAINING PROTEIN"/>
    <property type="match status" value="1"/>
</dbReference>
<evidence type="ECO:0000259" key="6">
    <source>
        <dbReference type="PROSITE" id="PS50280"/>
    </source>
</evidence>
<evidence type="ECO:0000256" key="5">
    <source>
        <dbReference type="SAM" id="Phobius"/>
    </source>
</evidence>
<comment type="caution">
    <text evidence="7">The sequence shown here is derived from an EMBL/GenBank/DDBJ whole genome shotgun (WGS) entry which is preliminary data.</text>
</comment>
<name>K0RQ67_THAOC</name>
<keyword evidence="5" id="KW-1133">Transmembrane helix</keyword>